<dbReference type="InterPro" id="IPR022781">
    <property type="entry name" value="Flagellar_biosynth_FliO"/>
</dbReference>
<evidence type="ECO:0000313" key="9">
    <source>
        <dbReference type="EMBL" id="MBO1751273.1"/>
    </source>
</evidence>
<name>A0A939LP72_9CELL</name>
<evidence type="ECO:0000256" key="1">
    <source>
        <dbReference type="ARBA" id="ARBA00022475"/>
    </source>
</evidence>
<dbReference type="GO" id="GO:0009425">
    <property type="term" value="C:bacterial-type flagellum basal body"/>
    <property type="evidence" value="ECO:0007669"/>
    <property type="project" value="UniProtKB-SubCell"/>
</dbReference>
<feature type="region of interest" description="Disordered" evidence="8">
    <location>
        <begin position="131"/>
        <end position="163"/>
    </location>
</feature>
<keyword evidence="9" id="KW-0282">Flagellum</keyword>
<proteinExistence type="inferred from homology"/>
<keyword evidence="10" id="KW-1185">Reference proteome</keyword>
<gene>
    <name evidence="9" type="primary">fliO</name>
    <name evidence="9" type="ORF">J4G33_05600</name>
</gene>
<protein>
    <recommendedName>
        <fullName evidence="7">Flagellar protein</fullName>
    </recommendedName>
</protein>
<evidence type="ECO:0000256" key="5">
    <source>
        <dbReference type="ARBA" id="ARBA00023143"/>
    </source>
</evidence>
<keyword evidence="1 7" id="KW-1003">Cell membrane</keyword>
<keyword evidence="5 7" id="KW-0975">Bacterial flagellum</keyword>
<dbReference type="Pfam" id="PF04347">
    <property type="entry name" value="FliO"/>
    <property type="match status" value="1"/>
</dbReference>
<keyword evidence="3 7" id="KW-1133">Transmembrane helix</keyword>
<dbReference type="GO" id="GO:0005886">
    <property type="term" value="C:plasma membrane"/>
    <property type="evidence" value="ECO:0007669"/>
    <property type="project" value="UniProtKB-SubCell"/>
</dbReference>
<dbReference type="PANTHER" id="PTHR38766">
    <property type="entry name" value="FLAGELLAR PROTEIN FLIO"/>
    <property type="match status" value="1"/>
</dbReference>
<keyword evidence="2 7" id="KW-0812">Transmembrane</keyword>
<evidence type="ECO:0000313" key="10">
    <source>
        <dbReference type="Proteomes" id="UP000664209"/>
    </source>
</evidence>
<evidence type="ECO:0000256" key="7">
    <source>
        <dbReference type="RuleBase" id="RU362064"/>
    </source>
</evidence>
<feature type="transmembrane region" description="Helical" evidence="7">
    <location>
        <begin position="6"/>
        <end position="27"/>
    </location>
</feature>
<dbReference type="GO" id="GO:0044781">
    <property type="term" value="P:bacterial-type flagellum organization"/>
    <property type="evidence" value="ECO:0007669"/>
    <property type="project" value="UniProtKB-UniRule"/>
</dbReference>
<keyword evidence="4 7" id="KW-0472">Membrane</keyword>
<dbReference type="NCBIfam" id="TIGR03500">
    <property type="entry name" value="FliO_TIGR"/>
    <property type="match status" value="1"/>
</dbReference>
<keyword evidence="9" id="KW-0966">Cell projection</keyword>
<dbReference type="RefSeq" id="WP_208054944.1">
    <property type="nucleotide sequence ID" value="NZ_JAGEMK010000002.1"/>
</dbReference>
<evidence type="ECO:0000256" key="2">
    <source>
        <dbReference type="ARBA" id="ARBA00022692"/>
    </source>
</evidence>
<sequence>MDTSSLMLGLRVLLSLAVVLGLLWFLARRLSGTKAVRRRATDLAVIGKQSLGGKTGLALVEVGGRRLLLGVSEQGVNLLTEVDMPVEPPAPVALVLSEDDEPAEAGTGLGHERTPLDPAAIERLVAEVPSDVSSLTPHATDGVELSPSTPAARMPAVPKQRSPLEGSILDATLWRRAMVAVQERTIRR</sequence>
<dbReference type="InterPro" id="IPR052205">
    <property type="entry name" value="FliO/MopB"/>
</dbReference>
<keyword evidence="9" id="KW-0969">Cilium</keyword>
<comment type="similarity">
    <text evidence="6 7">Belongs to the FliO/MopB family.</text>
</comment>
<evidence type="ECO:0000256" key="6">
    <source>
        <dbReference type="ARBA" id="ARBA00037937"/>
    </source>
</evidence>
<evidence type="ECO:0000256" key="3">
    <source>
        <dbReference type="ARBA" id="ARBA00022989"/>
    </source>
</evidence>
<dbReference type="Proteomes" id="UP000664209">
    <property type="component" value="Unassembled WGS sequence"/>
</dbReference>
<dbReference type="PANTHER" id="PTHR38766:SF1">
    <property type="entry name" value="FLAGELLAR PROTEIN FLIO"/>
    <property type="match status" value="1"/>
</dbReference>
<evidence type="ECO:0000256" key="8">
    <source>
        <dbReference type="SAM" id="MobiDB-lite"/>
    </source>
</evidence>
<reference evidence="9" key="1">
    <citation type="submission" date="2021-03" db="EMBL/GenBank/DDBJ databases">
        <title>Actinotalea soli sp. nov., isolated from soil.</title>
        <authorList>
            <person name="Ping W."/>
            <person name="Zhang J."/>
        </authorList>
    </citation>
    <scope>NUCLEOTIDE SEQUENCE</scope>
    <source>
        <strain evidence="9">BY-33</strain>
    </source>
</reference>
<organism evidence="9 10">
    <name type="scientific">Actinotalea soli</name>
    <dbReference type="NCBI Taxonomy" id="2819234"/>
    <lineage>
        <taxon>Bacteria</taxon>
        <taxon>Bacillati</taxon>
        <taxon>Actinomycetota</taxon>
        <taxon>Actinomycetes</taxon>
        <taxon>Micrococcales</taxon>
        <taxon>Cellulomonadaceae</taxon>
        <taxon>Actinotalea</taxon>
    </lineage>
</organism>
<dbReference type="AlphaFoldDB" id="A0A939LP72"/>
<comment type="caution">
    <text evidence="9">The sequence shown here is derived from an EMBL/GenBank/DDBJ whole genome shotgun (WGS) entry which is preliminary data.</text>
</comment>
<evidence type="ECO:0000256" key="4">
    <source>
        <dbReference type="ARBA" id="ARBA00023136"/>
    </source>
</evidence>
<accession>A0A939LP72</accession>
<dbReference type="EMBL" id="JAGEMK010000002">
    <property type="protein sequence ID" value="MBO1751273.1"/>
    <property type="molecule type" value="Genomic_DNA"/>
</dbReference>
<comment type="subcellular location">
    <subcellularLocation>
        <location evidence="7">Cell membrane</location>
    </subcellularLocation>
    <subcellularLocation>
        <location evidence="7">Bacterial flagellum basal body</location>
    </subcellularLocation>
</comment>